<accession>A0ABT8KYX8</accession>
<dbReference type="Pfam" id="PF13692">
    <property type="entry name" value="Glyco_trans_1_4"/>
    <property type="match status" value="1"/>
</dbReference>
<comment type="caution">
    <text evidence="1">The sequence shown here is derived from an EMBL/GenBank/DDBJ whole genome shotgun (WGS) entry which is preliminary data.</text>
</comment>
<dbReference type="GO" id="GO:0016757">
    <property type="term" value="F:glycosyltransferase activity"/>
    <property type="evidence" value="ECO:0007669"/>
    <property type="project" value="UniProtKB-KW"/>
</dbReference>
<protein>
    <submittedName>
        <fullName evidence="1">Glycosyltransferase</fullName>
        <ecNumber evidence="1">2.4.-.-</ecNumber>
    </submittedName>
</protein>
<dbReference type="SUPFAM" id="SSF53756">
    <property type="entry name" value="UDP-Glycosyltransferase/glycogen phosphorylase"/>
    <property type="match status" value="1"/>
</dbReference>
<dbReference type="EMBL" id="JAUJEB010000001">
    <property type="protein sequence ID" value="MDN5210699.1"/>
    <property type="molecule type" value="Genomic_DNA"/>
</dbReference>
<proteinExistence type="predicted"/>
<gene>
    <name evidence="1" type="ORF">QQ020_01530</name>
</gene>
<organism evidence="1 2">
    <name type="scientific">Agaribacillus aureus</name>
    <dbReference type="NCBI Taxonomy" id="3051825"/>
    <lineage>
        <taxon>Bacteria</taxon>
        <taxon>Pseudomonadati</taxon>
        <taxon>Bacteroidota</taxon>
        <taxon>Cytophagia</taxon>
        <taxon>Cytophagales</taxon>
        <taxon>Splendidivirgaceae</taxon>
        <taxon>Agaribacillus</taxon>
    </lineage>
</organism>
<reference evidence="1" key="1">
    <citation type="submission" date="2023-06" db="EMBL/GenBank/DDBJ databases">
        <title>Genomic of Agaribacillus aureum.</title>
        <authorList>
            <person name="Wang G."/>
        </authorList>
    </citation>
    <scope>NUCLEOTIDE SEQUENCE</scope>
    <source>
        <strain evidence="1">BMA12</strain>
    </source>
</reference>
<evidence type="ECO:0000313" key="1">
    <source>
        <dbReference type="EMBL" id="MDN5210699.1"/>
    </source>
</evidence>
<dbReference type="RefSeq" id="WP_346756041.1">
    <property type="nucleotide sequence ID" value="NZ_JAUJEB010000001.1"/>
</dbReference>
<keyword evidence="2" id="KW-1185">Reference proteome</keyword>
<dbReference type="Proteomes" id="UP001172083">
    <property type="component" value="Unassembled WGS sequence"/>
</dbReference>
<name>A0ABT8KYX8_9BACT</name>
<sequence length="373" mass="43260">MRKTKIAFASILKPVDEPRMYEKMGLSLDQTNKYEINIIGFSTKNISKSAGIQWHPIYNSPRLSFKRLLAPWKCYRKILKVKPEVIILNTPELLIVIIAYKIIFGSKIIYDIRENYPENIRYTNTYPRLLRPFLASLVRGLEILSKPFIDHYFLAEKSYAAAMAFTRNKRTIIENKFKNPGLPLPKTRIAGHHFKMVYSGTIAENYGILEAIHFAEKLFEYRKDITLTIIGYCAKPKLLQEIKKLIADKPYIRLIGGEKPVPHTEVLKAIGDADVGLVPYRSNKSTDNCFPTKIYEYMAYRLPLILQNNPYWVDFCLSHGSCIPIDFLSFDPEKVLDKYSKTTFYRTGKSMDIYWETEEVKLLQAIENLVSDK</sequence>
<keyword evidence="1" id="KW-0328">Glycosyltransferase</keyword>
<keyword evidence="1" id="KW-0808">Transferase</keyword>
<dbReference type="Gene3D" id="3.40.50.2000">
    <property type="entry name" value="Glycogen Phosphorylase B"/>
    <property type="match status" value="1"/>
</dbReference>
<evidence type="ECO:0000313" key="2">
    <source>
        <dbReference type="Proteomes" id="UP001172083"/>
    </source>
</evidence>
<dbReference type="EC" id="2.4.-.-" evidence="1"/>